<accession>A0A2S6H802</accession>
<sequence>MRLNLLCLSMALAFFSGTASSTEYIYRDLMANTLPSPGCAVESEAKETAAKPYNITRFSKTFCQTQGYGWHVEAVKDEGKATCTPCTGANQGKSQCHLEDVIVTCKRIKPGSVGMLPGKG</sequence>
<gene>
    <name evidence="2" type="ORF">B0F88_10178</name>
</gene>
<protein>
    <recommendedName>
        <fullName evidence="4">Secreted protein</fullName>
    </recommendedName>
</protein>
<dbReference type="AlphaFoldDB" id="A0A2S6H802"/>
<organism evidence="2 3">
    <name type="scientific">Methylobacter tundripaludum</name>
    <dbReference type="NCBI Taxonomy" id="173365"/>
    <lineage>
        <taxon>Bacteria</taxon>
        <taxon>Pseudomonadati</taxon>
        <taxon>Pseudomonadota</taxon>
        <taxon>Gammaproteobacteria</taxon>
        <taxon>Methylococcales</taxon>
        <taxon>Methylococcaceae</taxon>
        <taxon>Methylobacter</taxon>
    </lineage>
</organism>
<dbReference type="OrthoDB" id="5568025at2"/>
<name>A0A2S6H802_9GAMM</name>
<dbReference type="Proteomes" id="UP000238071">
    <property type="component" value="Unassembled WGS sequence"/>
</dbReference>
<reference evidence="2 3" key="1">
    <citation type="submission" date="2018-02" db="EMBL/GenBank/DDBJ databases">
        <title>Subsurface microbial communities from deep shales in Ohio and West Virginia, USA.</title>
        <authorList>
            <person name="Wrighton K."/>
        </authorList>
    </citation>
    <scope>NUCLEOTIDE SEQUENCE [LARGE SCALE GENOMIC DNA]</scope>
    <source>
        <strain evidence="2 3">OWC-G53F</strain>
    </source>
</reference>
<dbReference type="EMBL" id="PTIY01000001">
    <property type="protein sequence ID" value="PPK73550.1"/>
    <property type="molecule type" value="Genomic_DNA"/>
</dbReference>
<feature type="signal peptide" evidence="1">
    <location>
        <begin position="1"/>
        <end position="21"/>
    </location>
</feature>
<feature type="chain" id="PRO_5015428843" description="Secreted protein" evidence="1">
    <location>
        <begin position="22"/>
        <end position="120"/>
    </location>
</feature>
<proteinExistence type="predicted"/>
<dbReference type="RefSeq" id="WP_104421969.1">
    <property type="nucleotide sequence ID" value="NZ_PTIY01000001.1"/>
</dbReference>
<evidence type="ECO:0000313" key="2">
    <source>
        <dbReference type="EMBL" id="PPK73550.1"/>
    </source>
</evidence>
<evidence type="ECO:0000256" key="1">
    <source>
        <dbReference type="SAM" id="SignalP"/>
    </source>
</evidence>
<keyword evidence="1" id="KW-0732">Signal</keyword>
<keyword evidence="3" id="KW-1185">Reference proteome</keyword>
<evidence type="ECO:0000313" key="3">
    <source>
        <dbReference type="Proteomes" id="UP000238071"/>
    </source>
</evidence>
<comment type="caution">
    <text evidence="2">The sequence shown here is derived from an EMBL/GenBank/DDBJ whole genome shotgun (WGS) entry which is preliminary data.</text>
</comment>
<evidence type="ECO:0008006" key="4">
    <source>
        <dbReference type="Google" id="ProtNLM"/>
    </source>
</evidence>